<keyword evidence="5 7" id="KW-0472">Membrane</keyword>
<accession>M5GFK8</accession>
<dbReference type="EMBL" id="JH795858">
    <property type="protein sequence ID" value="EJU04193.1"/>
    <property type="molecule type" value="Genomic_DNA"/>
</dbReference>
<feature type="transmembrane region" description="Helical" evidence="7">
    <location>
        <begin position="263"/>
        <end position="285"/>
    </location>
</feature>
<keyword evidence="9" id="KW-1185">Reference proteome</keyword>
<sequence>MASNNNITQLSVALPPRDPTTNGHVWSTTPAEPATPVSSCNVPDGACCRDTQGKKERVLLDPDVVRDLVIGLSDGLTVPFALTAGLSSTGNSRIVVLGGVAELISGAISMGVGGFLASSAERDHFRFLKKQTHARVERLCEGEMGRQVHEILGPVGIDENASQLVANELRKIESANYGADGKEIRHRHLARKTVDAEKGSQAETDIGAEDMGLTAFFLKFGEGLEDIPIRRLYISALTIGSGYLFGGIIPLLPYFWIEPAYLALYYSILITGVVLLVFGATKAFFTGAAVTWKGYVWGAVSMLAVGSFAAGSSFGIVYAINTRLGEGGC</sequence>
<dbReference type="GeneID" id="63691271"/>
<feature type="transmembrane region" description="Helical" evidence="7">
    <location>
        <begin position="232"/>
        <end position="257"/>
    </location>
</feature>
<dbReference type="Pfam" id="PF01988">
    <property type="entry name" value="VIT1"/>
    <property type="match status" value="1"/>
</dbReference>
<keyword evidence="4 7" id="KW-1133">Transmembrane helix</keyword>
<evidence type="ECO:0000256" key="2">
    <source>
        <dbReference type="ARBA" id="ARBA00007049"/>
    </source>
</evidence>
<dbReference type="AlphaFoldDB" id="M5GFK8"/>
<dbReference type="Proteomes" id="UP000030653">
    <property type="component" value="Unassembled WGS sequence"/>
</dbReference>
<dbReference type="STRING" id="1858805.M5GFK8"/>
<evidence type="ECO:0000313" key="9">
    <source>
        <dbReference type="Proteomes" id="UP000030653"/>
    </source>
</evidence>
<dbReference type="GO" id="GO:0005384">
    <property type="term" value="F:manganese ion transmembrane transporter activity"/>
    <property type="evidence" value="ECO:0007669"/>
    <property type="project" value="InterPro"/>
</dbReference>
<dbReference type="PANTHER" id="PTHR31851">
    <property type="entry name" value="FE(2+)/MN(2+) TRANSPORTER PCL1"/>
    <property type="match status" value="1"/>
</dbReference>
<name>M5GFK8_DACPD</name>
<evidence type="ECO:0000256" key="3">
    <source>
        <dbReference type="ARBA" id="ARBA00022692"/>
    </source>
</evidence>
<gene>
    <name evidence="8" type="ORF">DACRYDRAFT_76554</name>
</gene>
<dbReference type="HOGENOM" id="CLU_038957_0_1_1"/>
<feature type="compositionally biased region" description="Polar residues" evidence="6">
    <location>
        <begin position="1"/>
        <end position="11"/>
    </location>
</feature>
<protein>
    <submittedName>
        <fullName evidence="8">DUF125-domain-containing protein</fullName>
    </submittedName>
</protein>
<comment type="similarity">
    <text evidence="2">Belongs to the CCC1 family.</text>
</comment>
<proteinExistence type="inferred from homology"/>
<evidence type="ECO:0000313" key="8">
    <source>
        <dbReference type="EMBL" id="EJU04193.1"/>
    </source>
</evidence>
<evidence type="ECO:0000256" key="1">
    <source>
        <dbReference type="ARBA" id="ARBA00004127"/>
    </source>
</evidence>
<dbReference type="RefSeq" id="XP_040631087.1">
    <property type="nucleotide sequence ID" value="XM_040776209.1"/>
</dbReference>
<dbReference type="GO" id="GO:0012505">
    <property type="term" value="C:endomembrane system"/>
    <property type="evidence" value="ECO:0007669"/>
    <property type="project" value="UniProtKB-SubCell"/>
</dbReference>
<keyword evidence="3 7" id="KW-0812">Transmembrane</keyword>
<evidence type="ECO:0000256" key="5">
    <source>
        <dbReference type="ARBA" id="ARBA00023136"/>
    </source>
</evidence>
<comment type="subcellular location">
    <subcellularLocation>
        <location evidence="1">Endomembrane system</location>
        <topology evidence="1">Multi-pass membrane protein</topology>
    </subcellularLocation>
</comment>
<dbReference type="GO" id="GO:0030026">
    <property type="term" value="P:intracellular manganese ion homeostasis"/>
    <property type="evidence" value="ECO:0007669"/>
    <property type="project" value="InterPro"/>
</dbReference>
<reference evidence="8 9" key="1">
    <citation type="journal article" date="2012" name="Science">
        <title>The Paleozoic origin of enzymatic lignin decomposition reconstructed from 31 fungal genomes.</title>
        <authorList>
            <person name="Floudas D."/>
            <person name="Binder M."/>
            <person name="Riley R."/>
            <person name="Barry K."/>
            <person name="Blanchette R.A."/>
            <person name="Henrissat B."/>
            <person name="Martinez A.T."/>
            <person name="Otillar R."/>
            <person name="Spatafora J.W."/>
            <person name="Yadav J.S."/>
            <person name="Aerts A."/>
            <person name="Benoit I."/>
            <person name="Boyd A."/>
            <person name="Carlson A."/>
            <person name="Copeland A."/>
            <person name="Coutinho P.M."/>
            <person name="de Vries R.P."/>
            <person name="Ferreira P."/>
            <person name="Findley K."/>
            <person name="Foster B."/>
            <person name="Gaskell J."/>
            <person name="Glotzer D."/>
            <person name="Gorecki P."/>
            <person name="Heitman J."/>
            <person name="Hesse C."/>
            <person name="Hori C."/>
            <person name="Igarashi K."/>
            <person name="Jurgens J.A."/>
            <person name="Kallen N."/>
            <person name="Kersten P."/>
            <person name="Kohler A."/>
            <person name="Kuees U."/>
            <person name="Kumar T.K.A."/>
            <person name="Kuo A."/>
            <person name="LaButti K."/>
            <person name="Larrondo L.F."/>
            <person name="Lindquist E."/>
            <person name="Ling A."/>
            <person name="Lombard V."/>
            <person name="Lucas S."/>
            <person name="Lundell T."/>
            <person name="Martin R."/>
            <person name="McLaughlin D.J."/>
            <person name="Morgenstern I."/>
            <person name="Morin E."/>
            <person name="Murat C."/>
            <person name="Nagy L.G."/>
            <person name="Nolan M."/>
            <person name="Ohm R.A."/>
            <person name="Patyshakuliyeva A."/>
            <person name="Rokas A."/>
            <person name="Ruiz-Duenas F.J."/>
            <person name="Sabat G."/>
            <person name="Salamov A."/>
            <person name="Samejima M."/>
            <person name="Schmutz J."/>
            <person name="Slot J.C."/>
            <person name="St John F."/>
            <person name="Stenlid J."/>
            <person name="Sun H."/>
            <person name="Sun S."/>
            <person name="Syed K."/>
            <person name="Tsang A."/>
            <person name="Wiebenga A."/>
            <person name="Young D."/>
            <person name="Pisabarro A."/>
            <person name="Eastwood D.C."/>
            <person name="Martin F."/>
            <person name="Cullen D."/>
            <person name="Grigoriev I.V."/>
            <person name="Hibbett D.S."/>
        </authorList>
    </citation>
    <scope>NUCLEOTIDE SEQUENCE [LARGE SCALE GENOMIC DNA]</scope>
    <source>
        <strain evidence="8 9">DJM-731 SS1</strain>
    </source>
</reference>
<feature type="region of interest" description="Disordered" evidence="6">
    <location>
        <begin position="1"/>
        <end position="24"/>
    </location>
</feature>
<feature type="transmembrane region" description="Helical" evidence="7">
    <location>
        <begin position="297"/>
        <end position="320"/>
    </location>
</feature>
<dbReference type="OrthoDB" id="73465at2759"/>
<dbReference type="InterPro" id="IPR008217">
    <property type="entry name" value="Ccc1_fam"/>
</dbReference>
<dbReference type="CDD" id="cd02435">
    <property type="entry name" value="CCC1"/>
    <property type="match status" value="1"/>
</dbReference>
<evidence type="ECO:0000256" key="6">
    <source>
        <dbReference type="SAM" id="MobiDB-lite"/>
    </source>
</evidence>
<organism evidence="8 9">
    <name type="scientific">Dacryopinax primogenitus (strain DJM 731)</name>
    <name type="common">Brown rot fungus</name>
    <dbReference type="NCBI Taxonomy" id="1858805"/>
    <lineage>
        <taxon>Eukaryota</taxon>
        <taxon>Fungi</taxon>
        <taxon>Dikarya</taxon>
        <taxon>Basidiomycota</taxon>
        <taxon>Agaricomycotina</taxon>
        <taxon>Dacrymycetes</taxon>
        <taxon>Dacrymycetales</taxon>
        <taxon>Dacrymycetaceae</taxon>
        <taxon>Dacryopinax</taxon>
    </lineage>
</organism>
<evidence type="ECO:0000256" key="7">
    <source>
        <dbReference type="SAM" id="Phobius"/>
    </source>
</evidence>
<evidence type="ECO:0000256" key="4">
    <source>
        <dbReference type="ARBA" id="ARBA00022989"/>
    </source>
</evidence>
<dbReference type="OMA" id="MAYASET"/>